<dbReference type="EMBL" id="FWXV01000007">
    <property type="protein sequence ID" value="SMD21439.1"/>
    <property type="molecule type" value="Genomic_DNA"/>
</dbReference>
<keyword evidence="1" id="KW-0472">Membrane</keyword>
<dbReference type="Pfam" id="PF00805">
    <property type="entry name" value="Pentapeptide"/>
    <property type="match status" value="1"/>
</dbReference>
<keyword evidence="3" id="KW-1185">Reference proteome</keyword>
<keyword evidence="1" id="KW-1133">Transmembrane helix</keyword>
<protein>
    <submittedName>
        <fullName evidence="2">Pentapeptide repeat-containing protein</fullName>
    </submittedName>
</protein>
<evidence type="ECO:0000256" key="1">
    <source>
        <dbReference type="SAM" id="Phobius"/>
    </source>
</evidence>
<dbReference type="RefSeq" id="WP_084430822.1">
    <property type="nucleotide sequence ID" value="NZ_FWXV01000007.1"/>
</dbReference>
<name>A0A1W2FH88_KIBAR</name>
<evidence type="ECO:0000313" key="3">
    <source>
        <dbReference type="Proteomes" id="UP000192674"/>
    </source>
</evidence>
<proteinExistence type="predicted"/>
<dbReference type="Gene3D" id="2.160.20.80">
    <property type="entry name" value="E3 ubiquitin-protein ligase SopA"/>
    <property type="match status" value="1"/>
</dbReference>
<evidence type="ECO:0000313" key="2">
    <source>
        <dbReference type="EMBL" id="SMD21439.1"/>
    </source>
</evidence>
<sequence length="473" mass="52271">MAKDGDRPVYRVLETRTIGWILVIVLVVGVSAAVLLILAYSGGDPRNSLEAIKTAGTIVIGSGGAVALWLAARRQRTTEIALKQKDLELEQKDREQAHAIRDGIERRVTELYTMAASQLDSDRAQTRLAAMYALERLANDNEGQRQSIVNLLCAYLRMVDAQPREHEWQVRQTVQRILATHLRPGGTFWPDIDLDLTGAELADFDLSGCRLRSASFAKARFLGRTSISGAVFDGGVSFDEAVFEGECKLIGTRFTSSVDLQRAVFRDQVDCGSAHFHQHVRFNYAEFAGIAQFSGAVFTGSVQFGTFKGDGARFGRLASFRATRFAGHTVFAAVQFMDQAIFDDSKHESFTAFNDAVFHDSALFHEAEFLAGVRFRQVEFRGNAIFHKALLRAEVDFSGALFGAEAWLGNALLEGELGCWGARVRVDVGETHRLWPASWRVTSSKVEELPDREGSWAELFDGTLFGAAKQGDE</sequence>
<gene>
    <name evidence="2" type="ORF">SAMN05661093_06837</name>
</gene>
<reference evidence="2 3" key="1">
    <citation type="submission" date="2017-04" db="EMBL/GenBank/DDBJ databases">
        <authorList>
            <person name="Afonso C.L."/>
            <person name="Miller P.J."/>
            <person name="Scott M.A."/>
            <person name="Spackman E."/>
            <person name="Goraichik I."/>
            <person name="Dimitrov K.M."/>
            <person name="Suarez D.L."/>
            <person name="Swayne D.E."/>
        </authorList>
    </citation>
    <scope>NUCLEOTIDE SEQUENCE [LARGE SCALE GENOMIC DNA]</scope>
    <source>
        <strain evidence="2 3">DSM 43828</strain>
    </source>
</reference>
<dbReference type="Pfam" id="PF13576">
    <property type="entry name" value="Pentapeptide_3"/>
    <property type="match status" value="2"/>
</dbReference>
<keyword evidence="1" id="KW-0812">Transmembrane</keyword>
<dbReference type="Proteomes" id="UP000192674">
    <property type="component" value="Unassembled WGS sequence"/>
</dbReference>
<dbReference type="OrthoDB" id="8440251at2"/>
<organism evidence="2 3">
    <name type="scientific">Kibdelosporangium aridum</name>
    <dbReference type="NCBI Taxonomy" id="2030"/>
    <lineage>
        <taxon>Bacteria</taxon>
        <taxon>Bacillati</taxon>
        <taxon>Actinomycetota</taxon>
        <taxon>Actinomycetes</taxon>
        <taxon>Pseudonocardiales</taxon>
        <taxon>Pseudonocardiaceae</taxon>
        <taxon>Kibdelosporangium</taxon>
    </lineage>
</organism>
<feature type="transmembrane region" description="Helical" evidence="1">
    <location>
        <begin position="52"/>
        <end position="72"/>
    </location>
</feature>
<dbReference type="SUPFAM" id="SSF141571">
    <property type="entry name" value="Pentapeptide repeat-like"/>
    <property type="match status" value="1"/>
</dbReference>
<dbReference type="InterPro" id="IPR001646">
    <property type="entry name" value="5peptide_repeat"/>
</dbReference>
<feature type="transmembrane region" description="Helical" evidence="1">
    <location>
        <begin position="20"/>
        <end position="40"/>
    </location>
</feature>
<accession>A0A1W2FH88</accession>
<dbReference type="AlphaFoldDB" id="A0A1W2FH88"/>